<organism evidence="2 3">
    <name type="scientific">Nostoc flagelliforme CCNUN1</name>
    <dbReference type="NCBI Taxonomy" id="2038116"/>
    <lineage>
        <taxon>Bacteria</taxon>
        <taxon>Bacillati</taxon>
        <taxon>Cyanobacteriota</taxon>
        <taxon>Cyanophyceae</taxon>
        <taxon>Nostocales</taxon>
        <taxon>Nostocaceae</taxon>
        <taxon>Nostoc</taxon>
    </lineage>
</organism>
<accession>A0A2K8TAM7</accession>
<dbReference type="EMBL" id="CP024793">
    <property type="protein sequence ID" value="AUB44643.1"/>
    <property type="molecule type" value="Genomic_DNA"/>
</dbReference>
<dbReference type="AlphaFoldDB" id="A0A2K8TAM7"/>
<dbReference type="InterPro" id="IPR027417">
    <property type="entry name" value="P-loop_NTPase"/>
</dbReference>
<dbReference type="SUPFAM" id="SSF52540">
    <property type="entry name" value="P-loop containing nucleoside triphosphate hydrolases"/>
    <property type="match status" value="1"/>
</dbReference>
<dbReference type="Proteomes" id="UP000232003">
    <property type="component" value="Plasmid pNFSY08"/>
</dbReference>
<sequence>MDKVQAFKMYTVSSISLAGGQGKTTVVLFVARLLAFQGHTVLLVDADPQSSLTTFLGHTVEPDNPTLLEVLKKQVNTEDGIYKTQYDNLFLIPSDDALDNVQDYLAGSGTGAFTLKKRLASVAKLFDYCIVDAPPQRSQICLTVIGASDALMIPIETSVKGLQSLIRTLELITELRDDQEAFNGEILGVIPFRDRWVGLRRTTESESNIESMKQISTQWLESDLVLPSIRESEKFKQAINKGLTLHQMHQDDLAYPIEVIVEKIKRLK</sequence>
<dbReference type="InterPro" id="IPR050678">
    <property type="entry name" value="DNA_Partitioning_ATPase"/>
</dbReference>
<reference evidence="2 3" key="1">
    <citation type="submission" date="2017-11" db="EMBL/GenBank/DDBJ databases">
        <title>Complete genome of a free-living desiccation-tolerant cyanobacterium and its photosynthetic adaptation to extreme terrestrial habitat.</title>
        <authorList>
            <person name="Shang J."/>
        </authorList>
    </citation>
    <scope>NUCLEOTIDE SEQUENCE [LARGE SCALE GENOMIC DNA]</scope>
    <source>
        <strain evidence="2 3">CCNUN1</strain>
        <plasmid evidence="3">pnfsy08</plasmid>
    </source>
</reference>
<name>A0A2K8TAM7_9NOSO</name>
<evidence type="ECO:0000313" key="2">
    <source>
        <dbReference type="EMBL" id="AUB44643.1"/>
    </source>
</evidence>
<feature type="domain" description="AAA" evidence="1">
    <location>
        <begin position="15"/>
        <end position="174"/>
    </location>
</feature>
<protein>
    <submittedName>
        <fullName evidence="2">ParA, chromosome partitioning protein</fullName>
    </submittedName>
</protein>
<geneLocation type="plasmid" evidence="3">
    <name>pnfsy08</name>
</geneLocation>
<dbReference type="InterPro" id="IPR025669">
    <property type="entry name" value="AAA_dom"/>
</dbReference>
<dbReference type="Gene3D" id="3.40.50.300">
    <property type="entry name" value="P-loop containing nucleotide triphosphate hydrolases"/>
    <property type="match status" value="1"/>
</dbReference>
<dbReference type="PANTHER" id="PTHR13696">
    <property type="entry name" value="P-LOOP CONTAINING NUCLEOSIDE TRIPHOSPHATE HYDROLASE"/>
    <property type="match status" value="1"/>
</dbReference>
<dbReference type="KEGG" id="nfl:COO91_10881"/>
<dbReference type="Pfam" id="PF13614">
    <property type="entry name" value="AAA_31"/>
    <property type="match status" value="1"/>
</dbReference>
<proteinExistence type="predicted"/>
<evidence type="ECO:0000259" key="1">
    <source>
        <dbReference type="Pfam" id="PF13614"/>
    </source>
</evidence>
<keyword evidence="3" id="KW-1185">Reference proteome</keyword>
<keyword evidence="2" id="KW-0614">Plasmid</keyword>
<dbReference type="CDD" id="cd02042">
    <property type="entry name" value="ParAB_family"/>
    <property type="match status" value="1"/>
</dbReference>
<dbReference type="PANTHER" id="PTHR13696:SF99">
    <property type="entry name" value="COBYRINIC ACID AC-DIAMIDE SYNTHASE"/>
    <property type="match status" value="1"/>
</dbReference>
<evidence type="ECO:0000313" key="3">
    <source>
        <dbReference type="Proteomes" id="UP000232003"/>
    </source>
</evidence>
<gene>
    <name evidence="2" type="ORF">COO91_10881</name>
</gene>